<dbReference type="AlphaFoldDB" id="A0AAD6PIF3"/>
<dbReference type="Proteomes" id="UP001162972">
    <property type="component" value="Chromosome 8"/>
</dbReference>
<accession>A0AAD6PIF3</accession>
<name>A0AAD6PIF3_9ROSI</name>
<keyword evidence="2" id="KW-1185">Reference proteome</keyword>
<gene>
    <name evidence="1" type="ORF">OIU84_021587</name>
</gene>
<proteinExistence type="predicted"/>
<comment type="caution">
    <text evidence="1">The sequence shown here is derived from an EMBL/GenBank/DDBJ whole genome shotgun (WGS) entry which is preliminary data.</text>
</comment>
<reference evidence="1 2" key="1">
    <citation type="journal article" date="2023" name="Int. J. Mol. Sci.">
        <title>De Novo Assembly and Annotation of 11 Diverse Shrub Willow (Salix) Genomes Reveals Novel Gene Organization in Sex-Linked Regions.</title>
        <authorList>
            <person name="Hyden B."/>
            <person name="Feng K."/>
            <person name="Yates T.B."/>
            <person name="Jawdy S."/>
            <person name="Cereghino C."/>
            <person name="Smart L.B."/>
            <person name="Muchero W."/>
        </authorList>
    </citation>
    <scope>NUCLEOTIDE SEQUENCE [LARGE SCALE GENOMIC DNA]</scope>
    <source>
        <tissue evidence="1">Shoot tip</tissue>
    </source>
</reference>
<evidence type="ECO:0000313" key="1">
    <source>
        <dbReference type="EMBL" id="KAJ6430210.1"/>
    </source>
</evidence>
<evidence type="ECO:0000313" key="2">
    <source>
        <dbReference type="Proteomes" id="UP001162972"/>
    </source>
</evidence>
<organism evidence="1 2">
    <name type="scientific">Salix udensis</name>
    <dbReference type="NCBI Taxonomy" id="889485"/>
    <lineage>
        <taxon>Eukaryota</taxon>
        <taxon>Viridiplantae</taxon>
        <taxon>Streptophyta</taxon>
        <taxon>Embryophyta</taxon>
        <taxon>Tracheophyta</taxon>
        <taxon>Spermatophyta</taxon>
        <taxon>Magnoliopsida</taxon>
        <taxon>eudicotyledons</taxon>
        <taxon>Gunneridae</taxon>
        <taxon>Pentapetalae</taxon>
        <taxon>rosids</taxon>
        <taxon>fabids</taxon>
        <taxon>Malpighiales</taxon>
        <taxon>Salicaceae</taxon>
        <taxon>Saliceae</taxon>
        <taxon>Salix</taxon>
    </lineage>
</organism>
<protein>
    <submittedName>
        <fullName evidence="1">Uncharacterized protein</fullName>
    </submittedName>
</protein>
<sequence length="108" mass="11784">MVAAIISVAFKAQFPAPAFEKGPVQLAPLCSKLTTLGGIQTYIDSSFFQGLFATNGKHDPFSLVSTAVLSAHGWESPYGLDGYCFQLKGPLIWTFPEMVFLQRPVRDV</sequence>
<dbReference type="EMBL" id="JAPFFJ010000004">
    <property type="protein sequence ID" value="KAJ6430210.1"/>
    <property type="molecule type" value="Genomic_DNA"/>
</dbReference>